<dbReference type="GO" id="GO:0005829">
    <property type="term" value="C:cytosol"/>
    <property type="evidence" value="ECO:0007669"/>
    <property type="project" value="TreeGrafter"/>
</dbReference>
<dbReference type="SUPFAM" id="SSF56235">
    <property type="entry name" value="N-terminal nucleophile aminohydrolases (Ntn hydrolases)"/>
    <property type="match status" value="1"/>
</dbReference>
<dbReference type="NCBIfam" id="TIGR01536">
    <property type="entry name" value="asn_synth_AEB"/>
    <property type="match status" value="1"/>
</dbReference>
<comment type="catalytic activity">
    <reaction evidence="7">
        <text>L-aspartate + L-glutamine + ATP + H2O = L-asparagine + L-glutamate + AMP + diphosphate + H(+)</text>
        <dbReference type="Rhea" id="RHEA:12228"/>
        <dbReference type="ChEBI" id="CHEBI:15377"/>
        <dbReference type="ChEBI" id="CHEBI:15378"/>
        <dbReference type="ChEBI" id="CHEBI:29985"/>
        <dbReference type="ChEBI" id="CHEBI:29991"/>
        <dbReference type="ChEBI" id="CHEBI:30616"/>
        <dbReference type="ChEBI" id="CHEBI:33019"/>
        <dbReference type="ChEBI" id="CHEBI:58048"/>
        <dbReference type="ChEBI" id="CHEBI:58359"/>
        <dbReference type="ChEBI" id="CHEBI:456215"/>
        <dbReference type="EC" id="6.3.5.4"/>
    </reaction>
</comment>
<dbReference type="Gene3D" id="3.40.50.620">
    <property type="entry name" value="HUPs"/>
    <property type="match status" value="2"/>
</dbReference>
<dbReference type="InterPro" id="IPR017932">
    <property type="entry name" value="GATase_2_dom"/>
</dbReference>
<dbReference type="EMBL" id="UIHC01000019">
    <property type="protein sequence ID" value="SUZ32352.1"/>
    <property type="molecule type" value="Genomic_DNA"/>
</dbReference>
<dbReference type="InterPro" id="IPR006426">
    <property type="entry name" value="Asn_synth_AEB"/>
</dbReference>
<dbReference type="InterPro" id="IPR014729">
    <property type="entry name" value="Rossmann-like_a/b/a_fold"/>
</dbReference>
<keyword evidence="8" id="KW-0061">Asparagine biosynthesis</keyword>
<dbReference type="CDD" id="cd01991">
    <property type="entry name" value="Asn_synthase_B_C"/>
    <property type="match status" value="1"/>
</dbReference>
<dbReference type="Gene3D" id="3.60.20.10">
    <property type="entry name" value="Glutamine Phosphoribosylpyrophosphate, subunit 1, domain 1"/>
    <property type="match status" value="1"/>
</dbReference>
<dbReference type="GO" id="GO:0006529">
    <property type="term" value="P:asparagine biosynthetic process"/>
    <property type="evidence" value="ECO:0007669"/>
    <property type="project" value="UniProtKB-KW"/>
</dbReference>
<dbReference type="InterPro" id="IPR033738">
    <property type="entry name" value="AsnB_N"/>
</dbReference>
<evidence type="ECO:0000256" key="4">
    <source>
        <dbReference type="ARBA" id="ARBA00022741"/>
    </source>
</evidence>
<evidence type="ECO:0000256" key="5">
    <source>
        <dbReference type="ARBA" id="ARBA00022840"/>
    </source>
</evidence>
<evidence type="ECO:0000256" key="6">
    <source>
        <dbReference type="ARBA" id="ARBA00022962"/>
    </source>
</evidence>
<dbReference type="GO" id="GO:0004066">
    <property type="term" value="F:asparagine synthase (glutamine-hydrolyzing) activity"/>
    <property type="evidence" value="ECO:0007669"/>
    <property type="project" value="UniProtKB-EC"/>
</dbReference>
<feature type="site" description="Important for beta-aspartyl-AMP intermediate formation" evidence="10">
    <location>
        <position position="378"/>
    </location>
</feature>
<keyword evidence="12" id="KW-0436">Ligase</keyword>
<proteinExistence type="inferred from homology"/>
<keyword evidence="13" id="KW-1185">Reference proteome</keyword>
<keyword evidence="5 9" id="KW-0067">ATP-binding</keyword>
<evidence type="ECO:0000256" key="3">
    <source>
        <dbReference type="ARBA" id="ARBA00012737"/>
    </source>
</evidence>
<keyword evidence="4 9" id="KW-0547">Nucleotide-binding</keyword>
<evidence type="ECO:0000256" key="9">
    <source>
        <dbReference type="PIRSR" id="PIRSR001589-2"/>
    </source>
</evidence>
<comment type="similarity">
    <text evidence="2">Belongs to the asparagine synthetase family.</text>
</comment>
<dbReference type="PANTHER" id="PTHR43284:SF1">
    <property type="entry name" value="ASPARAGINE SYNTHETASE"/>
    <property type="match status" value="1"/>
</dbReference>
<name>A0A3B0M8X5_9RHOB</name>
<feature type="domain" description="Glutamine amidotransferase type-2" evidence="11">
    <location>
        <begin position="2"/>
        <end position="220"/>
    </location>
</feature>
<dbReference type="InterPro" id="IPR001962">
    <property type="entry name" value="Asn_synthase"/>
</dbReference>
<dbReference type="CDD" id="cd00712">
    <property type="entry name" value="AsnB"/>
    <property type="match status" value="1"/>
</dbReference>
<keyword evidence="8" id="KW-0028">Amino-acid biosynthesis</keyword>
<gene>
    <name evidence="12" type="primary">asnB_1</name>
    <name evidence="12" type="ORF">ROE7235_02108</name>
</gene>
<dbReference type="InterPro" id="IPR051786">
    <property type="entry name" value="ASN_synthetase/amidase"/>
</dbReference>
<dbReference type="Proteomes" id="UP000272908">
    <property type="component" value="Unassembled WGS sequence"/>
</dbReference>
<evidence type="ECO:0000256" key="2">
    <source>
        <dbReference type="ARBA" id="ARBA00005752"/>
    </source>
</evidence>
<comment type="pathway">
    <text evidence="1">Amino-acid biosynthesis; L-asparagine biosynthesis; L-asparagine from L-aspartate (L-Gln route): step 1/1.</text>
</comment>
<dbReference type="OrthoDB" id="9763290at2"/>
<accession>A0A3B0M8X5</accession>
<feature type="binding site" evidence="9">
    <location>
        <position position="106"/>
    </location>
    <ligand>
        <name>L-glutamine</name>
        <dbReference type="ChEBI" id="CHEBI:58359"/>
    </ligand>
</feature>
<dbReference type="InterPro" id="IPR029055">
    <property type="entry name" value="Ntn_hydrolases_N"/>
</dbReference>
<protein>
    <recommendedName>
        <fullName evidence="3">asparagine synthase (glutamine-hydrolyzing)</fullName>
        <ecNumber evidence="3">6.3.5.4</ecNumber>
    </recommendedName>
</protein>
<feature type="binding site" evidence="9">
    <location>
        <position position="303"/>
    </location>
    <ligand>
        <name>ATP</name>
        <dbReference type="ChEBI" id="CHEBI:30616"/>
    </ligand>
</feature>
<evidence type="ECO:0000256" key="8">
    <source>
        <dbReference type="PIRSR" id="PIRSR001589-1"/>
    </source>
</evidence>
<dbReference type="Pfam" id="PF00733">
    <property type="entry name" value="Asn_synthase"/>
    <property type="match status" value="1"/>
</dbReference>
<dbReference type="PIRSF" id="PIRSF001589">
    <property type="entry name" value="Asn_synthetase_glu-h"/>
    <property type="match status" value="1"/>
</dbReference>
<reference evidence="13" key="1">
    <citation type="submission" date="2018-08" db="EMBL/GenBank/DDBJ databases">
        <authorList>
            <person name="Rodrigo-Torres L."/>
            <person name="Arahal R. D."/>
            <person name="Lucena T."/>
        </authorList>
    </citation>
    <scope>NUCLEOTIDE SEQUENCE [LARGE SCALE GENOMIC DNA]</scope>
    <source>
        <strain evidence="13">CECT 7235</strain>
    </source>
</reference>
<evidence type="ECO:0000256" key="1">
    <source>
        <dbReference type="ARBA" id="ARBA00005187"/>
    </source>
</evidence>
<evidence type="ECO:0000259" key="11">
    <source>
        <dbReference type="PROSITE" id="PS51278"/>
    </source>
</evidence>
<dbReference type="EC" id="6.3.5.4" evidence="3"/>
<evidence type="ECO:0000313" key="12">
    <source>
        <dbReference type="EMBL" id="SUZ32352.1"/>
    </source>
</evidence>
<dbReference type="Pfam" id="PF13522">
    <property type="entry name" value="GATase_6"/>
    <property type="match status" value="1"/>
</dbReference>
<sequence>MCGIAGLLGQGSAAMAPAPAVLQAMTDAIRARGPDADGHWRDAERGVALGHRRLAIIDLSDAGAQPMQSACGRFVIVFNGEIYNHLNLRKALAAQGHAPEWRGHSDTETLLAAIAAWGLVPALQASFGMFALALWDRDTQTLSLARDRMGEKPLYWADWNGHWAFASQPSALRALPGFAPGLSRGGVAAYLARGYVDAHESLMQGLMRVAPGGMVSLQAGQAPVHGSWQDFGALAGGAALQTPPPNAAPALRRWLEDLLAEVVSQQQISDVPLGCFLSGGIDSSLVAALMQAGSAQQVQSFSIGFSGSRFDESPHAEAVARHLGCAHQTLHVTEEDALALVPELPRIYDEPFADSSQIPTTLLCRQARAHVTVALTGDGADEVFGGYNRHVLGPGLWRNLSRLPRPVRAALGKAVMAVAGRGAASSDRLQALARRFRLPVTLIDKLARLGRMSAEAGTPDQFYAFLTRGIADPAALMAHDPGAVHEPPLPGALTDLPPGRADWLMARDSIGYLPDDILVKVDRAAMAVSLETRTPYLDGRVVSSAWALDAADRIDGAGRARRGKVILRDILARHVPPALTDRPKQGFAIPLDEWLRGGLRSWAERLLDRDDLLAEAGLDHAACRGLWARHLARRGNEGQALWAVLMLLAWLDHLPAGDV</sequence>
<evidence type="ECO:0000256" key="7">
    <source>
        <dbReference type="ARBA" id="ARBA00048741"/>
    </source>
</evidence>
<dbReference type="GO" id="GO:0005524">
    <property type="term" value="F:ATP binding"/>
    <property type="evidence" value="ECO:0007669"/>
    <property type="project" value="UniProtKB-KW"/>
</dbReference>
<dbReference type="AlphaFoldDB" id="A0A3B0M8X5"/>
<evidence type="ECO:0000313" key="13">
    <source>
        <dbReference type="Proteomes" id="UP000272908"/>
    </source>
</evidence>
<feature type="active site" description="For GATase activity" evidence="8">
    <location>
        <position position="2"/>
    </location>
</feature>
<dbReference type="RefSeq" id="WP_121095369.1">
    <property type="nucleotide sequence ID" value="NZ_UIHC01000019.1"/>
</dbReference>
<dbReference type="PANTHER" id="PTHR43284">
    <property type="entry name" value="ASPARAGINE SYNTHETASE (GLUTAMINE-HYDROLYZING)"/>
    <property type="match status" value="1"/>
</dbReference>
<keyword evidence="6 8" id="KW-0315">Glutamine amidotransferase</keyword>
<dbReference type="PROSITE" id="PS51278">
    <property type="entry name" value="GATASE_TYPE_2"/>
    <property type="match status" value="1"/>
</dbReference>
<organism evidence="12 13">
    <name type="scientific">Roseinatronobacter ekhonensis</name>
    <dbReference type="NCBI Taxonomy" id="254356"/>
    <lineage>
        <taxon>Bacteria</taxon>
        <taxon>Pseudomonadati</taxon>
        <taxon>Pseudomonadota</taxon>
        <taxon>Alphaproteobacteria</taxon>
        <taxon>Rhodobacterales</taxon>
        <taxon>Paracoccaceae</taxon>
        <taxon>Roseinatronobacter</taxon>
    </lineage>
</organism>
<dbReference type="SUPFAM" id="SSF52402">
    <property type="entry name" value="Adenine nucleotide alpha hydrolases-like"/>
    <property type="match status" value="1"/>
</dbReference>
<evidence type="ECO:0000256" key="10">
    <source>
        <dbReference type="PIRSR" id="PIRSR001589-3"/>
    </source>
</evidence>